<dbReference type="SMART" id="SM00793">
    <property type="entry name" value="AgrB"/>
    <property type="match status" value="1"/>
</dbReference>
<feature type="transmembrane region" description="Helical" evidence="8">
    <location>
        <begin position="27"/>
        <end position="50"/>
    </location>
</feature>
<keyword evidence="10" id="KW-1185">Reference proteome</keyword>
<organism evidence="9 10">
    <name type="scientific">Paenibacillus albicereus</name>
    <dbReference type="NCBI Taxonomy" id="2726185"/>
    <lineage>
        <taxon>Bacteria</taxon>
        <taxon>Bacillati</taxon>
        <taxon>Bacillota</taxon>
        <taxon>Bacilli</taxon>
        <taxon>Bacillales</taxon>
        <taxon>Paenibacillaceae</taxon>
        <taxon>Paenibacillus</taxon>
    </lineage>
</organism>
<evidence type="ECO:0000256" key="6">
    <source>
        <dbReference type="ARBA" id="ARBA00022989"/>
    </source>
</evidence>
<proteinExistence type="predicted"/>
<dbReference type="KEGG" id="palr:HGI30_02740"/>
<reference evidence="9 10" key="1">
    <citation type="submission" date="2020-04" db="EMBL/GenBank/DDBJ databases">
        <title>Novel Paenibacillus strain UniB2 isolated from commercial digestive syrup.</title>
        <authorList>
            <person name="Thorat V."/>
            <person name="Kirdat K."/>
            <person name="Tiwarekar B."/>
            <person name="Yadav A."/>
        </authorList>
    </citation>
    <scope>NUCLEOTIDE SEQUENCE [LARGE SCALE GENOMIC DNA]</scope>
    <source>
        <strain evidence="9 10">UniB2</strain>
    </source>
</reference>
<evidence type="ECO:0000256" key="4">
    <source>
        <dbReference type="ARBA" id="ARBA00022692"/>
    </source>
</evidence>
<evidence type="ECO:0000256" key="1">
    <source>
        <dbReference type="ARBA" id="ARBA00022475"/>
    </source>
</evidence>
<keyword evidence="3" id="KW-0645">Protease</keyword>
<dbReference type="GO" id="GO:0008233">
    <property type="term" value="F:peptidase activity"/>
    <property type="evidence" value="ECO:0007669"/>
    <property type="project" value="UniProtKB-KW"/>
</dbReference>
<keyword evidence="7 8" id="KW-0472">Membrane</keyword>
<dbReference type="GO" id="GO:0016020">
    <property type="term" value="C:membrane"/>
    <property type="evidence" value="ECO:0007669"/>
    <property type="project" value="InterPro"/>
</dbReference>
<dbReference type="RefSeq" id="WP_168906290.1">
    <property type="nucleotide sequence ID" value="NZ_CP051428.1"/>
</dbReference>
<gene>
    <name evidence="9" type="ORF">HGI30_02740</name>
</gene>
<keyword evidence="6 8" id="KW-1133">Transmembrane helix</keyword>
<evidence type="ECO:0000256" key="3">
    <source>
        <dbReference type="ARBA" id="ARBA00022670"/>
    </source>
</evidence>
<feature type="transmembrane region" description="Helical" evidence="8">
    <location>
        <begin position="70"/>
        <end position="94"/>
    </location>
</feature>
<keyword evidence="2" id="KW-0673">Quorum sensing</keyword>
<evidence type="ECO:0000256" key="7">
    <source>
        <dbReference type="ARBA" id="ARBA00023136"/>
    </source>
</evidence>
<evidence type="ECO:0000313" key="9">
    <source>
        <dbReference type="EMBL" id="QJC50613.1"/>
    </source>
</evidence>
<dbReference type="Proteomes" id="UP000502136">
    <property type="component" value="Chromosome"/>
</dbReference>
<evidence type="ECO:0000256" key="8">
    <source>
        <dbReference type="SAM" id="Phobius"/>
    </source>
</evidence>
<protein>
    <recommendedName>
        <fullName evidence="11">Accessory regulator AgrB</fullName>
    </recommendedName>
</protein>
<evidence type="ECO:0000256" key="2">
    <source>
        <dbReference type="ARBA" id="ARBA00022654"/>
    </source>
</evidence>
<keyword evidence="5" id="KW-0378">Hydrolase</keyword>
<evidence type="ECO:0000256" key="5">
    <source>
        <dbReference type="ARBA" id="ARBA00022801"/>
    </source>
</evidence>
<dbReference type="GO" id="GO:0006508">
    <property type="term" value="P:proteolysis"/>
    <property type="evidence" value="ECO:0007669"/>
    <property type="project" value="UniProtKB-KW"/>
</dbReference>
<sequence length="177" mass="19154">MLLEKWSISIAAKLLRYSPEGRIKIEVIAYAIGVYLNIAATAALALAFGLLSGKLGLTLKAMLLFNLTRFFSGGFHFQSLGVCAILSAALYAALPHLKLSGFGTTALTLLALAIFVLKAPAFDHKTTRLPHRLLPWYKAVSLLLVCSNLFIHSELFAVILAAQAFTLLPVRKGGVDR</sequence>
<evidence type="ECO:0008006" key="11">
    <source>
        <dbReference type="Google" id="ProtNLM"/>
    </source>
</evidence>
<name>A0A6H2GT60_9BACL</name>
<dbReference type="GO" id="GO:0009372">
    <property type="term" value="P:quorum sensing"/>
    <property type="evidence" value="ECO:0007669"/>
    <property type="project" value="UniProtKB-KW"/>
</dbReference>
<dbReference type="AlphaFoldDB" id="A0A6H2GT60"/>
<dbReference type="InterPro" id="IPR006741">
    <property type="entry name" value="AgrB"/>
</dbReference>
<dbReference type="EMBL" id="CP051428">
    <property type="protein sequence ID" value="QJC50613.1"/>
    <property type="molecule type" value="Genomic_DNA"/>
</dbReference>
<keyword evidence="4 8" id="KW-0812">Transmembrane</keyword>
<keyword evidence="1" id="KW-1003">Cell membrane</keyword>
<feature type="transmembrane region" description="Helical" evidence="8">
    <location>
        <begin position="101"/>
        <end position="122"/>
    </location>
</feature>
<dbReference type="Pfam" id="PF04647">
    <property type="entry name" value="AgrB"/>
    <property type="match status" value="1"/>
</dbReference>
<accession>A0A6H2GT60</accession>
<evidence type="ECO:0000313" key="10">
    <source>
        <dbReference type="Proteomes" id="UP000502136"/>
    </source>
</evidence>
<feature type="transmembrane region" description="Helical" evidence="8">
    <location>
        <begin position="142"/>
        <end position="168"/>
    </location>
</feature>